<evidence type="ECO:0000256" key="1">
    <source>
        <dbReference type="SAM" id="MobiDB-lite"/>
    </source>
</evidence>
<dbReference type="EMBL" id="CP045809">
    <property type="protein sequence ID" value="QHN35075.1"/>
    <property type="molecule type" value="Genomic_DNA"/>
</dbReference>
<accession>A0ABX6IID4</accession>
<feature type="chain" id="PRO_5046758672" evidence="2">
    <location>
        <begin position="21"/>
        <end position="154"/>
    </location>
</feature>
<evidence type="ECO:0000256" key="2">
    <source>
        <dbReference type="SAM" id="SignalP"/>
    </source>
</evidence>
<evidence type="ECO:0000313" key="3">
    <source>
        <dbReference type="EMBL" id="QHN35075.1"/>
    </source>
</evidence>
<feature type="region of interest" description="Disordered" evidence="1">
    <location>
        <begin position="35"/>
        <end position="73"/>
    </location>
</feature>
<dbReference type="RefSeq" id="WP_213248951.1">
    <property type="nucleotide sequence ID" value="NZ_CP045806.1"/>
</dbReference>
<organism evidence="3 4">
    <name type="scientific">Gordonia pseudamarae</name>
    <dbReference type="NCBI Taxonomy" id="2831662"/>
    <lineage>
        <taxon>Bacteria</taxon>
        <taxon>Bacillati</taxon>
        <taxon>Actinomycetota</taxon>
        <taxon>Actinomycetes</taxon>
        <taxon>Mycobacteriales</taxon>
        <taxon>Gordoniaceae</taxon>
        <taxon>Gordonia</taxon>
    </lineage>
</organism>
<dbReference type="PROSITE" id="PS51257">
    <property type="entry name" value="PROKAR_LIPOPROTEIN"/>
    <property type="match status" value="1"/>
</dbReference>
<sequence>MRPAKVWVVAGVSLLAVALAGCDELDKVIGAETVTVTETPGPENAPAADDDQQDSSDDDSGGGSPDYFQGPTISQDHSVVVRTCGRKAILISGDANAITLLGMCTSVLVSGDGNKVILGGVERLSVSGDGNTITYWPSTATLTDSGNGNTYFKR</sequence>
<reference evidence="3" key="1">
    <citation type="journal article" date="2021" name="Nat. Microbiol.">
        <title>Cocultivation of an ultrasmall environmental parasitic bacterium with lytic ability against bacteria associated with wastewater foams.</title>
        <authorList>
            <person name="Batinovic S."/>
            <person name="Rose J.J.A."/>
            <person name="Ratcliffe J."/>
            <person name="Seviour R.J."/>
            <person name="Petrovski S."/>
        </authorList>
    </citation>
    <scope>NUCLEOTIDE SEQUENCE</scope>
    <source>
        <strain evidence="3">CON9</strain>
    </source>
</reference>
<keyword evidence="2" id="KW-0732">Signal</keyword>
<protein>
    <submittedName>
        <fullName evidence="3">DUF3060 domain-containing protein</fullName>
    </submittedName>
</protein>
<gene>
    <name evidence="3" type="ORF">GII31_09355</name>
</gene>
<feature type="signal peptide" evidence="2">
    <location>
        <begin position="1"/>
        <end position="20"/>
    </location>
</feature>
<dbReference type="InterPro" id="IPR021417">
    <property type="entry name" value="DUF3060"/>
</dbReference>
<evidence type="ECO:0000313" key="4">
    <source>
        <dbReference type="Proteomes" id="UP001059836"/>
    </source>
</evidence>
<feature type="compositionally biased region" description="Acidic residues" evidence="1">
    <location>
        <begin position="48"/>
        <end position="60"/>
    </location>
</feature>
<name>A0ABX6IID4_9ACTN</name>
<proteinExistence type="predicted"/>
<keyword evidence="4" id="KW-1185">Reference proteome</keyword>
<dbReference type="Proteomes" id="UP001059836">
    <property type="component" value="Chromosome"/>
</dbReference>
<dbReference type="Pfam" id="PF11259">
    <property type="entry name" value="DUF3060"/>
    <property type="match status" value="1"/>
</dbReference>